<dbReference type="EMBL" id="LWDX02075732">
    <property type="protein sequence ID" value="OEL12804.1"/>
    <property type="molecule type" value="Genomic_DNA"/>
</dbReference>
<keyword evidence="3" id="KW-1185">Reference proteome</keyword>
<organism evidence="2 3">
    <name type="scientific">Dichanthelium oligosanthes</name>
    <dbReference type="NCBI Taxonomy" id="888268"/>
    <lineage>
        <taxon>Eukaryota</taxon>
        <taxon>Viridiplantae</taxon>
        <taxon>Streptophyta</taxon>
        <taxon>Embryophyta</taxon>
        <taxon>Tracheophyta</taxon>
        <taxon>Spermatophyta</taxon>
        <taxon>Magnoliopsida</taxon>
        <taxon>Liliopsida</taxon>
        <taxon>Poales</taxon>
        <taxon>Poaceae</taxon>
        <taxon>PACMAD clade</taxon>
        <taxon>Panicoideae</taxon>
        <taxon>Panicodae</taxon>
        <taxon>Paniceae</taxon>
        <taxon>Dichantheliinae</taxon>
        <taxon>Dichanthelium</taxon>
    </lineage>
</organism>
<comment type="caution">
    <text evidence="2">The sequence shown here is derived from an EMBL/GenBank/DDBJ whole genome shotgun (WGS) entry which is preliminary data.</text>
</comment>
<name>A0A1E5UIV5_9POAL</name>
<dbReference type="PANTHER" id="PTHR31672:SF13">
    <property type="entry name" value="F-BOX PROTEIN CPR30-LIKE"/>
    <property type="match status" value="1"/>
</dbReference>
<gene>
    <name evidence="2" type="ORF">BAE44_0026176</name>
</gene>
<evidence type="ECO:0000313" key="3">
    <source>
        <dbReference type="Proteomes" id="UP000095767"/>
    </source>
</evidence>
<dbReference type="OrthoDB" id="674743at2759"/>
<dbReference type="AlphaFoldDB" id="A0A1E5UIV5"/>
<dbReference type="SMART" id="SM00256">
    <property type="entry name" value="FBOX"/>
    <property type="match status" value="1"/>
</dbReference>
<dbReference type="CDD" id="cd22157">
    <property type="entry name" value="F-box_AtFBW1-like"/>
    <property type="match status" value="1"/>
</dbReference>
<dbReference type="PANTHER" id="PTHR31672">
    <property type="entry name" value="BNACNNG10540D PROTEIN"/>
    <property type="match status" value="1"/>
</dbReference>
<evidence type="ECO:0000313" key="2">
    <source>
        <dbReference type="EMBL" id="OEL12804.1"/>
    </source>
</evidence>
<dbReference type="InterPro" id="IPR001810">
    <property type="entry name" value="F-box_dom"/>
</dbReference>
<accession>A0A1E5UIV5</accession>
<dbReference type="Gene3D" id="1.20.1280.50">
    <property type="match status" value="1"/>
</dbReference>
<dbReference type="Pfam" id="PF00646">
    <property type="entry name" value="F-box"/>
    <property type="match status" value="1"/>
</dbReference>
<dbReference type="Proteomes" id="UP000095767">
    <property type="component" value="Unassembled WGS sequence"/>
</dbReference>
<dbReference type="SUPFAM" id="SSF81383">
    <property type="entry name" value="F-box domain"/>
    <property type="match status" value="1"/>
</dbReference>
<dbReference type="InterPro" id="IPR050796">
    <property type="entry name" value="SCF_F-box_component"/>
</dbReference>
<evidence type="ECO:0000259" key="1">
    <source>
        <dbReference type="SMART" id="SM00256"/>
    </source>
</evidence>
<proteinExistence type="predicted"/>
<feature type="domain" description="F-box" evidence="1">
    <location>
        <begin position="11"/>
        <end position="51"/>
    </location>
</feature>
<reference evidence="2 3" key="1">
    <citation type="submission" date="2016-09" db="EMBL/GenBank/DDBJ databases">
        <title>The draft genome of Dichanthelium oligosanthes: A C3 panicoid grass species.</title>
        <authorList>
            <person name="Studer A.J."/>
            <person name="Schnable J.C."/>
            <person name="Brutnell T.P."/>
        </authorList>
    </citation>
    <scope>NUCLEOTIDE SEQUENCE [LARGE SCALE GENOMIC DNA]</scope>
    <source>
        <strain evidence="3">cv. Kellogg 1175</strain>
        <tissue evidence="2">Leaf</tissue>
    </source>
</reference>
<sequence length="213" mass="23561">MEVNGGGGVWLPEDVIFAVLSWLPVKPLCRFRCVSKGWRALISSPGFIAAQKSRAAPLLVGVFAAPPDDDEPAERRNFPPGVCVVLKVPDDELRVMDADGNVLRVLRNMISSYDNLLPTRLDLVCVDKWRNGASVIDPATRRVVTVRRRVHGKVNSSTNRFGRASVRRVQSHPLRGEILRGGAWLYPALRGRHAGGRRRRRADMEAKSSAPVP</sequence>
<dbReference type="InterPro" id="IPR036047">
    <property type="entry name" value="F-box-like_dom_sf"/>
</dbReference>
<protein>
    <recommendedName>
        <fullName evidence="1">F-box domain-containing protein</fullName>
    </recommendedName>
</protein>